<evidence type="ECO:0000313" key="3">
    <source>
        <dbReference type="Proteomes" id="UP001269402"/>
    </source>
</evidence>
<proteinExistence type="predicted"/>
<dbReference type="EMBL" id="JAVLSH010000009">
    <property type="protein sequence ID" value="MDR9762087.1"/>
    <property type="molecule type" value="Genomic_DNA"/>
</dbReference>
<keyword evidence="3" id="KW-1185">Reference proteome</keyword>
<evidence type="ECO:0000313" key="2">
    <source>
        <dbReference type="EMBL" id="MDR9762087.1"/>
    </source>
</evidence>
<gene>
    <name evidence="2" type="ORF">RJJ37_21000</name>
</gene>
<organism evidence="2 3">
    <name type="scientific">Rhizobium redzepovicii</name>
    <dbReference type="NCBI Taxonomy" id="2867518"/>
    <lineage>
        <taxon>Bacteria</taxon>
        <taxon>Pseudomonadati</taxon>
        <taxon>Pseudomonadota</taxon>
        <taxon>Alphaproteobacteria</taxon>
        <taxon>Hyphomicrobiales</taxon>
        <taxon>Rhizobiaceae</taxon>
        <taxon>Rhizobium/Agrobacterium group</taxon>
        <taxon>Rhizobium</taxon>
    </lineage>
</organism>
<comment type="caution">
    <text evidence="2">The sequence shown here is derived from an EMBL/GenBank/DDBJ whole genome shotgun (WGS) entry which is preliminary data.</text>
</comment>
<sequence length="57" mass="6333">MRLFVQCTRVISVAGWCHQAEIVAPVTGFADKGGEASTKNADGRARCRKVRDDDPRW</sequence>
<reference evidence="3" key="1">
    <citation type="submission" date="2023-07" db="EMBL/GenBank/DDBJ databases">
        <title>Genomic characterization of faba bean (Vicia faba) microsymbionts in Mexican soils.</title>
        <authorList>
            <person name="Rivera Orduna F.N."/>
            <person name="Guevara-Luna J."/>
            <person name="Yan J."/>
            <person name="Arroyo-Herrera I."/>
            <person name="Li Y."/>
            <person name="Vasquez-Murrieta M.S."/>
            <person name="Wang E.T."/>
        </authorList>
    </citation>
    <scope>NUCLEOTIDE SEQUENCE [LARGE SCALE GENOMIC DNA]</scope>
    <source>
        <strain evidence="3">CH6</strain>
    </source>
</reference>
<name>A0AAW8P4U6_9HYPH</name>
<dbReference type="AlphaFoldDB" id="A0AAW8P4U6"/>
<protein>
    <submittedName>
        <fullName evidence="2">Uncharacterized protein</fullName>
    </submittedName>
</protein>
<accession>A0AAW8P4U6</accession>
<evidence type="ECO:0000256" key="1">
    <source>
        <dbReference type="SAM" id="MobiDB-lite"/>
    </source>
</evidence>
<feature type="compositionally biased region" description="Basic and acidic residues" evidence="1">
    <location>
        <begin position="41"/>
        <end position="57"/>
    </location>
</feature>
<feature type="region of interest" description="Disordered" evidence="1">
    <location>
        <begin position="33"/>
        <end position="57"/>
    </location>
</feature>
<dbReference type="Proteomes" id="UP001269402">
    <property type="component" value="Unassembled WGS sequence"/>
</dbReference>
<dbReference type="RefSeq" id="WP_165503924.1">
    <property type="nucleotide sequence ID" value="NZ_JAILYG010000009.1"/>
</dbReference>